<dbReference type="Pfam" id="PF02667">
    <property type="entry name" value="SCFA_trans"/>
    <property type="match status" value="1"/>
</dbReference>
<reference evidence="3" key="1">
    <citation type="submission" date="2018-03" db="EMBL/GenBank/DDBJ databases">
        <title>Genomic analysis of the strain SH-1 isolated from shrimp intestine.</title>
        <authorList>
            <person name="Kim Y.-S."/>
            <person name="Kim S.-E."/>
            <person name="Kim K.-H."/>
        </authorList>
    </citation>
    <scope>NUCLEOTIDE SEQUENCE [LARGE SCALE GENOMIC DNA]</scope>
    <source>
        <strain evidence="3">SH-1</strain>
    </source>
</reference>
<protein>
    <submittedName>
        <fullName evidence="2">Short-chain fatty acid transporter</fullName>
    </submittedName>
</protein>
<keyword evidence="3" id="KW-1185">Reference proteome</keyword>
<sequence length="435" mass="45890">MLRILSRPLTRLVESYLPDPYVLVTLLTLVVMAAAVLTQGTGPIEVVTMWGDGFWALLQFSMQMLLVLVAGFMMASTPLVRRLLAALASRATTPGGAILLVSLVSLGASWINWGFGLVVGALFAKELARQIRVDYRLLIASAYSGFLIWHGGLSGSVPLSIATDGHPFAEQIGMIGTGQTIFAGFNIAIVVALIIAVPLVNRMMLPPEDETIAVDPALLDEPAEEAPADMRFADRLENSPVISWIIGALGLVWLGHYFLGGGGLSLNVVNFLFLTLAILLHGSPRNLLNSLREGVSGGAGIVIQFPFYAGIMGVMTASGLAASISEAMVSLANETTFAFWTFLSAGIVNVFVPSGGGQWAVQAPVVLPAAAAIGVDPARAAMAVAWGDAWTNMIQPFWALPLLGIAGLRARDIMGFCVVHLLIGGAIIVLGLTFL</sequence>
<feature type="transmembrane region" description="Helical" evidence="1">
    <location>
        <begin position="140"/>
        <end position="161"/>
    </location>
</feature>
<feature type="transmembrane region" description="Helical" evidence="1">
    <location>
        <begin position="335"/>
        <end position="352"/>
    </location>
</feature>
<keyword evidence="1" id="KW-1133">Transmembrane helix</keyword>
<dbReference type="Proteomes" id="UP000237655">
    <property type="component" value="Chromosome"/>
</dbReference>
<dbReference type="PANTHER" id="PTHR41983:SF2">
    <property type="entry name" value="SHORT-CHAIN FATTY ACID TRANSPORTER-RELATED"/>
    <property type="match status" value="1"/>
</dbReference>
<feature type="transmembrane region" description="Helical" evidence="1">
    <location>
        <begin position="264"/>
        <end position="282"/>
    </location>
</feature>
<dbReference type="EMBL" id="CP027665">
    <property type="protein sequence ID" value="AVO38927.1"/>
    <property type="molecule type" value="Genomic_DNA"/>
</dbReference>
<dbReference type="RefSeq" id="WP_106473237.1">
    <property type="nucleotide sequence ID" value="NZ_CP027665.1"/>
</dbReference>
<proteinExistence type="predicted"/>
<evidence type="ECO:0000256" key="1">
    <source>
        <dbReference type="SAM" id="Phobius"/>
    </source>
</evidence>
<feature type="transmembrane region" description="Helical" evidence="1">
    <location>
        <begin position="21"/>
        <end position="42"/>
    </location>
</feature>
<dbReference type="InterPro" id="IPR006160">
    <property type="entry name" value="SCFA_transpt_AtoE"/>
</dbReference>
<dbReference type="PANTHER" id="PTHR41983">
    <property type="entry name" value="SHORT-CHAIN FATTY ACID TRANSPORTER-RELATED"/>
    <property type="match status" value="1"/>
</dbReference>
<accession>A0A2S0MSY7</accession>
<feature type="transmembrane region" description="Helical" evidence="1">
    <location>
        <begin position="413"/>
        <end position="434"/>
    </location>
</feature>
<feature type="transmembrane region" description="Helical" evidence="1">
    <location>
        <begin position="294"/>
        <end position="315"/>
    </location>
</feature>
<feature type="transmembrane region" description="Helical" evidence="1">
    <location>
        <begin position="241"/>
        <end position="258"/>
    </location>
</feature>
<feature type="transmembrane region" description="Helical" evidence="1">
    <location>
        <begin position="181"/>
        <end position="200"/>
    </location>
</feature>
<dbReference type="KEGG" id="thas:C6Y53_15255"/>
<organism evidence="2 3">
    <name type="scientific">Pukyongiella litopenaei</name>
    <dbReference type="NCBI Taxonomy" id="2605946"/>
    <lineage>
        <taxon>Bacteria</taxon>
        <taxon>Pseudomonadati</taxon>
        <taxon>Pseudomonadota</taxon>
        <taxon>Alphaproteobacteria</taxon>
        <taxon>Rhodobacterales</taxon>
        <taxon>Paracoccaceae</taxon>
        <taxon>Pukyongiella</taxon>
    </lineage>
</organism>
<gene>
    <name evidence="2" type="ORF">C6Y53_15255</name>
</gene>
<feature type="transmembrane region" description="Helical" evidence="1">
    <location>
        <begin position="54"/>
        <end position="76"/>
    </location>
</feature>
<keyword evidence="1" id="KW-0472">Membrane</keyword>
<dbReference type="GO" id="GO:0005886">
    <property type="term" value="C:plasma membrane"/>
    <property type="evidence" value="ECO:0007669"/>
    <property type="project" value="TreeGrafter"/>
</dbReference>
<evidence type="ECO:0000313" key="2">
    <source>
        <dbReference type="EMBL" id="AVO38927.1"/>
    </source>
</evidence>
<evidence type="ECO:0000313" key="3">
    <source>
        <dbReference type="Proteomes" id="UP000237655"/>
    </source>
</evidence>
<dbReference type="AlphaFoldDB" id="A0A2S0MSY7"/>
<keyword evidence="1" id="KW-0812">Transmembrane</keyword>
<name>A0A2S0MSY7_9RHOB</name>